<feature type="transmembrane region" description="Helical" evidence="1">
    <location>
        <begin position="185"/>
        <end position="204"/>
    </location>
</feature>
<dbReference type="GO" id="GO:0016020">
    <property type="term" value="C:membrane"/>
    <property type="evidence" value="ECO:0007669"/>
    <property type="project" value="InterPro"/>
</dbReference>
<feature type="transmembrane region" description="Helical" evidence="1">
    <location>
        <begin position="363"/>
        <end position="383"/>
    </location>
</feature>
<dbReference type="AlphaFoldDB" id="A0A803KY63"/>
<evidence type="ECO:0000313" key="2">
    <source>
        <dbReference type="EnsemblPlants" id="AUR62003972-RA:cds"/>
    </source>
</evidence>
<feature type="transmembrane region" description="Helical" evidence="1">
    <location>
        <begin position="449"/>
        <end position="471"/>
    </location>
</feature>
<accession>A0A803KY63</accession>
<dbReference type="Gene3D" id="1.20.1250.20">
    <property type="entry name" value="MFS general substrate transporter like domains"/>
    <property type="match status" value="1"/>
</dbReference>
<reference evidence="2" key="1">
    <citation type="journal article" date="2017" name="Nature">
        <title>The genome of Chenopodium quinoa.</title>
        <authorList>
            <person name="Jarvis D.E."/>
            <person name="Ho Y.S."/>
            <person name="Lightfoot D.J."/>
            <person name="Schmoeckel S.M."/>
            <person name="Li B."/>
            <person name="Borm T.J.A."/>
            <person name="Ohyanagi H."/>
            <person name="Mineta K."/>
            <person name="Michell C.T."/>
            <person name="Saber N."/>
            <person name="Kharbatia N.M."/>
            <person name="Rupper R.R."/>
            <person name="Sharp A.R."/>
            <person name="Dally N."/>
            <person name="Boughton B.A."/>
            <person name="Woo Y.H."/>
            <person name="Gao G."/>
            <person name="Schijlen E.G.W.M."/>
            <person name="Guo X."/>
            <person name="Momin A.A."/>
            <person name="Negrao S."/>
            <person name="Al-Babili S."/>
            <person name="Gehring C."/>
            <person name="Roessner U."/>
            <person name="Jung C."/>
            <person name="Murphy K."/>
            <person name="Arold S.T."/>
            <person name="Gojobori T."/>
            <person name="van der Linden C.G."/>
            <person name="van Loo E.N."/>
            <person name="Jellen E.N."/>
            <person name="Maughan P.J."/>
            <person name="Tester M."/>
        </authorList>
    </citation>
    <scope>NUCLEOTIDE SEQUENCE [LARGE SCALE GENOMIC DNA]</scope>
    <source>
        <strain evidence="2">cv. PI 614886</strain>
    </source>
</reference>
<dbReference type="Gramene" id="AUR62003972-RA">
    <property type="protein sequence ID" value="AUR62003972-RA:cds"/>
    <property type="gene ID" value="AUR62003972"/>
</dbReference>
<feature type="transmembrane region" description="Helical" evidence="1">
    <location>
        <begin position="327"/>
        <end position="348"/>
    </location>
</feature>
<sequence length="515" mass="57572">MGVEIASEVWELNPSFYLFIIVASFLSIFLLPHFSNRTTSSASDTNVIYSSLSFFKFQRKFLLLYSLSSVLEGLWLVNGEYEIVNYGLTKQQMIVLLSSGCLASLILGTFLGIFSDALGHKKLCLLFSILHLIMAVWKTLAAHPAIWIVCLCLSLASSIFTFSFESWMVVEHDKQGYRQDALNDTFWLMSFFESTSLILSQVLANWALGHGSMRGFISPSVITVLLASVNLVFTIRGWPESSARGKFKEHRAAFIVFFFGGKIDAMCVAFNLYRTAEVTTDYNYFVENGISERDKIQVVLNLEIKLQWDLKSDSSLNLKSGMLDKRVWLLGCAQACLHFSAAVFWILWAPTIVADGREVQLGFMYPCFLGARMLGITIFPWTLSGLLSLRVEDCLLYEFIAAGVILAIVAYDYQEIGVFVALFCLFQAVAGLILPTIARLRTMYVPNEFRAGMISLSLAPANAAILCVLIQGGYYRNANNSTITAFAALGLFLAAGCMYMLKHLGKQPHQSWHKQ</sequence>
<proteinExistence type="predicted"/>
<dbReference type="Proteomes" id="UP000596660">
    <property type="component" value="Unplaced"/>
</dbReference>
<name>A0A803KY63_CHEQI</name>
<keyword evidence="3" id="KW-1185">Reference proteome</keyword>
<dbReference type="InterPro" id="IPR008509">
    <property type="entry name" value="MOT2/MFSD5"/>
</dbReference>
<keyword evidence="1" id="KW-0812">Transmembrane</keyword>
<dbReference type="GO" id="GO:0015098">
    <property type="term" value="F:molybdate ion transmembrane transporter activity"/>
    <property type="evidence" value="ECO:0007669"/>
    <property type="project" value="InterPro"/>
</dbReference>
<dbReference type="PANTHER" id="PTHR23516:SF2">
    <property type="entry name" value="MOLYBDATE-ANION TRANSPORTER"/>
    <property type="match status" value="1"/>
</dbReference>
<dbReference type="PANTHER" id="PTHR23516">
    <property type="entry name" value="SAM (S-ADENOSYL METHIONINE) TRANSPORTER"/>
    <property type="match status" value="1"/>
</dbReference>
<feature type="transmembrane region" description="Helical" evidence="1">
    <location>
        <begin position="61"/>
        <end position="81"/>
    </location>
</feature>
<reference evidence="2" key="2">
    <citation type="submission" date="2021-03" db="UniProtKB">
        <authorList>
            <consortium name="EnsemblPlants"/>
        </authorList>
    </citation>
    <scope>IDENTIFICATION</scope>
</reference>
<dbReference type="OMA" id="CLYHGFA"/>
<dbReference type="InterPro" id="IPR036259">
    <property type="entry name" value="MFS_trans_sf"/>
</dbReference>
<feature type="transmembrane region" description="Helical" evidence="1">
    <location>
        <begin position="146"/>
        <end position="164"/>
    </location>
</feature>
<keyword evidence="1" id="KW-0472">Membrane</keyword>
<protein>
    <submittedName>
        <fullName evidence="2">Uncharacterized protein</fullName>
    </submittedName>
</protein>
<feature type="transmembrane region" description="Helical" evidence="1">
    <location>
        <begin position="483"/>
        <end position="501"/>
    </location>
</feature>
<feature type="transmembrane region" description="Helical" evidence="1">
    <location>
        <begin position="395"/>
        <end position="411"/>
    </location>
</feature>
<dbReference type="Pfam" id="PF05631">
    <property type="entry name" value="MFS_5"/>
    <property type="match status" value="1"/>
</dbReference>
<feature type="transmembrane region" description="Helical" evidence="1">
    <location>
        <begin position="93"/>
        <end position="114"/>
    </location>
</feature>
<organism evidence="2 3">
    <name type="scientific">Chenopodium quinoa</name>
    <name type="common">Quinoa</name>
    <dbReference type="NCBI Taxonomy" id="63459"/>
    <lineage>
        <taxon>Eukaryota</taxon>
        <taxon>Viridiplantae</taxon>
        <taxon>Streptophyta</taxon>
        <taxon>Embryophyta</taxon>
        <taxon>Tracheophyta</taxon>
        <taxon>Spermatophyta</taxon>
        <taxon>Magnoliopsida</taxon>
        <taxon>eudicotyledons</taxon>
        <taxon>Gunneridae</taxon>
        <taxon>Pentapetalae</taxon>
        <taxon>Caryophyllales</taxon>
        <taxon>Chenopodiaceae</taxon>
        <taxon>Chenopodioideae</taxon>
        <taxon>Atripliceae</taxon>
        <taxon>Chenopodium</taxon>
    </lineage>
</organism>
<keyword evidence="1" id="KW-1133">Transmembrane helix</keyword>
<feature type="transmembrane region" description="Helical" evidence="1">
    <location>
        <begin position="216"/>
        <end position="238"/>
    </location>
</feature>
<feature type="transmembrane region" description="Helical" evidence="1">
    <location>
        <begin position="417"/>
        <end position="437"/>
    </location>
</feature>
<evidence type="ECO:0000256" key="1">
    <source>
        <dbReference type="SAM" id="Phobius"/>
    </source>
</evidence>
<feature type="transmembrane region" description="Helical" evidence="1">
    <location>
        <begin position="16"/>
        <end position="34"/>
    </location>
</feature>
<dbReference type="EnsemblPlants" id="AUR62003972-RA">
    <property type="protein sequence ID" value="AUR62003972-RA:cds"/>
    <property type="gene ID" value="AUR62003972"/>
</dbReference>
<evidence type="ECO:0000313" key="3">
    <source>
        <dbReference type="Proteomes" id="UP000596660"/>
    </source>
</evidence>
<dbReference type="SUPFAM" id="SSF103473">
    <property type="entry name" value="MFS general substrate transporter"/>
    <property type="match status" value="1"/>
</dbReference>